<protein>
    <submittedName>
        <fullName evidence="2">Membrane protein</fullName>
    </submittedName>
</protein>
<evidence type="ECO:0000313" key="3">
    <source>
        <dbReference type="Proteomes" id="UP000062768"/>
    </source>
</evidence>
<dbReference type="PROSITE" id="PS51257">
    <property type="entry name" value="PROKAR_LIPOPROTEIN"/>
    <property type="match status" value="1"/>
</dbReference>
<gene>
    <name evidence="2" type="ORF">MB9_2374</name>
</gene>
<evidence type="ECO:0000313" key="2">
    <source>
        <dbReference type="EMBL" id="CEL25985.1"/>
    </source>
</evidence>
<organism evidence="2 3">
    <name type="scientific">Methanobacterium formicicum</name>
    <dbReference type="NCBI Taxonomy" id="2162"/>
    <lineage>
        <taxon>Archaea</taxon>
        <taxon>Methanobacteriati</taxon>
        <taxon>Methanobacteriota</taxon>
        <taxon>Methanomada group</taxon>
        <taxon>Methanobacteria</taxon>
        <taxon>Methanobacteriales</taxon>
        <taxon>Methanobacteriaceae</taxon>
        <taxon>Methanobacterium</taxon>
    </lineage>
</organism>
<keyword evidence="1" id="KW-0812">Transmembrane</keyword>
<dbReference type="AlphaFoldDB" id="A0A0S4FSE9"/>
<name>A0A0S4FSE9_METFO</name>
<accession>A0A0S4FSE9</accession>
<keyword evidence="3" id="KW-1185">Reference proteome</keyword>
<sequence length="184" mass="20474">MVFKLKNNIILKIGIIGTFVLIVLASGCICFSTNEIKTFNDGVMSFNYPADFDNATTSDINSTKMQEVSFFKKDSLFGSLFNKQYIYVARNKTGVSSAEARDGTVSKVKNVSTGQLLFSTTETNPNGVVVEKISFVEEEFGKKAWHCMMYFKIKDTVYGIAVFGPCSNREKIISTANIIFQSIK</sequence>
<proteinExistence type="predicted"/>
<keyword evidence="1" id="KW-0472">Membrane</keyword>
<reference evidence="2" key="1">
    <citation type="submission" date="2014-09" db="EMBL/GenBank/DDBJ databases">
        <authorList>
            <person name="Wibberg D."/>
        </authorList>
    </citation>
    <scope>NUCLEOTIDE SEQUENCE [LARGE SCALE GENOMIC DNA]</scope>
    <source>
        <strain evidence="2">Mb9</strain>
    </source>
</reference>
<dbReference type="PATRIC" id="fig|2162.10.peg.2446"/>
<evidence type="ECO:0000256" key="1">
    <source>
        <dbReference type="SAM" id="Phobius"/>
    </source>
</evidence>
<dbReference type="Proteomes" id="UP000062768">
    <property type="component" value="Chromosome I"/>
</dbReference>
<dbReference type="EMBL" id="LN734822">
    <property type="protein sequence ID" value="CEL25985.1"/>
    <property type="molecule type" value="Genomic_DNA"/>
</dbReference>
<keyword evidence="1" id="KW-1133">Transmembrane helix</keyword>
<feature type="transmembrane region" description="Helical" evidence="1">
    <location>
        <begin position="9"/>
        <end position="27"/>
    </location>
</feature>